<feature type="domain" description="WH1" evidence="20">
    <location>
        <begin position="1"/>
        <end position="111"/>
    </location>
</feature>
<keyword evidence="12" id="KW-0175">Coiled coil</keyword>
<dbReference type="GO" id="GO:0005829">
    <property type="term" value="C:cytosol"/>
    <property type="evidence" value="ECO:0007669"/>
    <property type="project" value="UniProtKB-ARBA"/>
</dbReference>
<dbReference type="GO" id="GO:0030175">
    <property type="term" value="C:filopodium"/>
    <property type="evidence" value="ECO:0007669"/>
    <property type="project" value="UniProtKB-SubCell"/>
</dbReference>
<reference evidence="21" key="1">
    <citation type="journal article" date="2023" name="Science">
        <title>Genome structures resolve the early diversification of teleost fishes.</title>
        <authorList>
            <person name="Parey E."/>
            <person name="Louis A."/>
            <person name="Montfort J."/>
            <person name="Bouchez O."/>
            <person name="Roques C."/>
            <person name="Iampietro C."/>
            <person name="Lluch J."/>
            <person name="Castinel A."/>
            <person name="Donnadieu C."/>
            <person name="Desvignes T."/>
            <person name="Floi Bucao C."/>
            <person name="Jouanno E."/>
            <person name="Wen M."/>
            <person name="Mejri S."/>
            <person name="Dirks R."/>
            <person name="Jansen H."/>
            <person name="Henkel C."/>
            <person name="Chen W.J."/>
            <person name="Zahm M."/>
            <person name="Cabau C."/>
            <person name="Klopp C."/>
            <person name="Thompson A.W."/>
            <person name="Robinson-Rechavi M."/>
            <person name="Braasch I."/>
            <person name="Lecointre G."/>
            <person name="Bobe J."/>
            <person name="Postlethwait J.H."/>
            <person name="Berthelot C."/>
            <person name="Roest Crollius H."/>
            <person name="Guiguen Y."/>
        </authorList>
    </citation>
    <scope>NUCLEOTIDE SEQUENCE</scope>
    <source>
        <strain evidence="21">NC1722</strain>
    </source>
</reference>
<keyword evidence="22" id="KW-1185">Reference proteome</keyword>
<dbReference type="PROSITE" id="PS50229">
    <property type="entry name" value="WH1"/>
    <property type="match status" value="1"/>
</dbReference>
<dbReference type="InterPro" id="IPR000697">
    <property type="entry name" value="WH1/EVH1_dom"/>
</dbReference>
<dbReference type="FunFam" id="1.20.5.1160:FF:000003">
    <property type="entry name" value="protein enabled homolog isoform X2"/>
    <property type="match status" value="1"/>
</dbReference>
<evidence type="ECO:0000256" key="18">
    <source>
        <dbReference type="ARBA" id="ARBA00072571"/>
    </source>
</evidence>
<feature type="compositionally biased region" description="Pro residues" evidence="19">
    <location>
        <begin position="351"/>
        <end position="362"/>
    </location>
</feature>
<evidence type="ECO:0000256" key="6">
    <source>
        <dbReference type="ARBA" id="ARBA00022490"/>
    </source>
</evidence>
<keyword evidence="6" id="KW-0963">Cytoplasm</keyword>
<evidence type="ECO:0000259" key="20">
    <source>
        <dbReference type="PROSITE" id="PS50229"/>
    </source>
</evidence>
<evidence type="ECO:0000256" key="10">
    <source>
        <dbReference type="ARBA" id="ARBA00023018"/>
    </source>
</evidence>
<dbReference type="Pfam" id="PF08776">
    <property type="entry name" value="VASP_tetra"/>
    <property type="match status" value="1"/>
</dbReference>
<evidence type="ECO:0000256" key="7">
    <source>
        <dbReference type="ARBA" id="ARBA00022553"/>
    </source>
</evidence>
<evidence type="ECO:0000256" key="9">
    <source>
        <dbReference type="ARBA" id="ARBA00022949"/>
    </source>
</evidence>
<name>A0AAD7S859_9TELE</name>
<keyword evidence="8" id="KW-0677">Repeat</keyword>
<keyword evidence="15" id="KW-0966">Cell projection</keyword>
<dbReference type="GO" id="GO:0008154">
    <property type="term" value="P:actin polymerization or depolymerization"/>
    <property type="evidence" value="ECO:0007669"/>
    <property type="project" value="TreeGrafter"/>
</dbReference>
<dbReference type="SMART" id="SM00461">
    <property type="entry name" value="WH1"/>
    <property type="match status" value="1"/>
</dbReference>
<feature type="compositionally biased region" description="Pro residues" evidence="19">
    <location>
        <begin position="299"/>
        <end position="315"/>
    </location>
</feature>
<evidence type="ECO:0000256" key="16">
    <source>
        <dbReference type="ARBA" id="ARBA00034103"/>
    </source>
</evidence>
<evidence type="ECO:0000256" key="12">
    <source>
        <dbReference type="ARBA" id="ARBA00023054"/>
    </source>
</evidence>
<feature type="compositionally biased region" description="Pro residues" evidence="19">
    <location>
        <begin position="402"/>
        <end position="421"/>
    </location>
</feature>
<evidence type="ECO:0000256" key="17">
    <source>
        <dbReference type="ARBA" id="ARBA00056269"/>
    </source>
</evidence>
<dbReference type="FunFam" id="2.30.29.30:FF:000047">
    <property type="entry name" value="vasodilator-stimulated phosphoprotein isoform X2"/>
    <property type="match status" value="1"/>
</dbReference>
<dbReference type="InterPro" id="IPR011993">
    <property type="entry name" value="PH-like_dom_sf"/>
</dbReference>
<evidence type="ECO:0000256" key="19">
    <source>
        <dbReference type="SAM" id="MobiDB-lite"/>
    </source>
</evidence>
<dbReference type="CDD" id="cd01207">
    <property type="entry name" value="EVH1_Ena_VASP-like"/>
    <property type="match status" value="1"/>
</dbReference>
<feature type="compositionally biased region" description="Low complexity" evidence="19">
    <location>
        <begin position="438"/>
        <end position="452"/>
    </location>
</feature>
<evidence type="ECO:0000256" key="14">
    <source>
        <dbReference type="ARBA" id="ARBA00023212"/>
    </source>
</evidence>
<keyword evidence="9" id="KW-0965">Cell junction</keyword>
<gene>
    <name evidence="21" type="ORF">AAFF_G00436720</name>
</gene>
<comment type="caution">
    <text evidence="21">The sequence shown here is derived from an EMBL/GenBank/DDBJ whole genome shotgun (WGS) entry which is preliminary data.</text>
</comment>
<dbReference type="GO" id="GO:0003779">
    <property type="term" value="F:actin binding"/>
    <property type="evidence" value="ECO:0007669"/>
    <property type="project" value="UniProtKB-KW"/>
</dbReference>
<keyword evidence="7" id="KW-0597">Phosphoprotein</keyword>
<evidence type="ECO:0000256" key="1">
    <source>
        <dbReference type="ARBA" id="ARBA00004245"/>
    </source>
</evidence>
<keyword evidence="10" id="KW-0770">Synapse</keyword>
<dbReference type="GO" id="GO:0030027">
    <property type="term" value="C:lamellipodium"/>
    <property type="evidence" value="ECO:0007669"/>
    <property type="project" value="UniProtKB-SubCell"/>
</dbReference>
<feature type="region of interest" description="Disordered" evidence="19">
    <location>
        <begin position="116"/>
        <end position="135"/>
    </location>
</feature>
<feature type="compositionally biased region" description="Low complexity" evidence="19">
    <location>
        <begin position="284"/>
        <end position="298"/>
    </location>
</feature>
<keyword evidence="11" id="KW-0729">SH3-binding</keyword>
<dbReference type="SUPFAM" id="SSF118370">
    <property type="entry name" value="Vasodilator-stimulated phosphoprotein, VASP, tetramerisation domain"/>
    <property type="match status" value="1"/>
</dbReference>
<dbReference type="Proteomes" id="UP001221898">
    <property type="component" value="Unassembled WGS sequence"/>
</dbReference>
<dbReference type="GO" id="GO:0007411">
    <property type="term" value="P:axon guidance"/>
    <property type="evidence" value="ECO:0007669"/>
    <property type="project" value="TreeGrafter"/>
</dbReference>
<accession>A0AAD7S859</accession>
<evidence type="ECO:0000256" key="4">
    <source>
        <dbReference type="ARBA" id="ARBA00004510"/>
    </source>
</evidence>
<dbReference type="GO" id="GO:0017124">
    <property type="term" value="F:SH3 domain binding"/>
    <property type="evidence" value="ECO:0007669"/>
    <property type="project" value="UniProtKB-KW"/>
</dbReference>
<dbReference type="PANTHER" id="PTHR11202:SF1">
    <property type="entry name" value="PROTEIN ENABLED HOMOLOG"/>
    <property type="match status" value="1"/>
</dbReference>
<feature type="region of interest" description="Disordered" evidence="19">
    <location>
        <begin position="182"/>
        <end position="324"/>
    </location>
</feature>
<evidence type="ECO:0000256" key="8">
    <source>
        <dbReference type="ARBA" id="ARBA00022737"/>
    </source>
</evidence>
<evidence type="ECO:0000256" key="15">
    <source>
        <dbReference type="ARBA" id="ARBA00023273"/>
    </source>
</evidence>
<evidence type="ECO:0000256" key="2">
    <source>
        <dbReference type="ARBA" id="ARBA00004246"/>
    </source>
</evidence>
<feature type="compositionally biased region" description="Basic and acidic residues" evidence="19">
    <location>
        <begin position="182"/>
        <end position="265"/>
    </location>
</feature>
<sequence>MSEQSICQARAAVMVYDDANKKWVPAGGSTGFSRVHIYHHTGNNAFRVVGRKIQDHQVVINCAIPKGLKYNQATQTFHQWRDARQVYGLNFGSKEDANVFASAMMHALEVLNSLDTGPTLPRAQQVQNGPSPEELDMQRRQLQELQRQKEQERERVERERQERERLERERVERERLEREMLERERQERERLERERQERENAERERLERLERERQEQEQEQVEREKQERERAERERAERELMERERQEREQQEQLDREQMDWERGRRMSNAAFESTLYNPPPPEYSKASSSPISPSTPNFLPPAPSPSAAAPPTPPLRHSASRFATSLGSAFHPVLPHYATIPRPLNKHPHPPPAPAPPPAPPSKSIVWSATNFSPLPPSPPVMISSPPGKAAGPRPVIAIPAPSPLSQKPPSPSPGAPNGPPEVCCSSRPAGCITGATCSSSPTPTPTRLHSPPLPAGLFSPSPGPEENRPLAGLAAALAGAKLRKVPRSDDASAAAAGGAGAPAGAKGEASRGNGPLPGGGGLMEEMSALLARRRRIAEKGSSPEPEQKDKAEEAEPTTPKVSACNTPDMPRKPWERTNTMNGSKSPVIGRPKSTPTPTGSLSANGVPTEGLDYDRLKQDILDEMRKELTKLKEELIDAIREELGKSNTA</sequence>
<evidence type="ECO:0000256" key="11">
    <source>
        <dbReference type="ARBA" id="ARBA00023036"/>
    </source>
</evidence>
<comment type="similarity">
    <text evidence="5">Belongs to the Ena/VASP family.</text>
</comment>
<feature type="compositionally biased region" description="Low complexity" evidence="19">
    <location>
        <begin position="493"/>
        <end position="509"/>
    </location>
</feature>
<evidence type="ECO:0000313" key="21">
    <source>
        <dbReference type="EMBL" id="KAJ8397673.1"/>
    </source>
</evidence>
<dbReference type="Pfam" id="PF00568">
    <property type="entry name" value="WH1"/>
    <property type="match status" value="1"/>
</dbReference>
<dbReference type="GO" id="GO:0005522">
    <property type="term" value="F:profilin binding"/>
    <property type="evidence" value="ECO:0007669"/>
    <property type="project" value="TreeGrafter"/>
</dbReference>
<protein>
    <recommendedName>
        <fullName evidence="18">Protein enabled homolog</fullName>
    </recommendedName>
</protein>
<dbReference type="GO" id="GO:0005925">
    <property type="term" value="C:focal adhesion"/>
    <property type="evidence" value="ECO:0007669"/>
    <property type="project" value="UniProtKB-SubCell"/>
</dbReference>
<feature type="compositionally biased region" description="Polar residues" evidence="19">
    <location>
        <begin position="595"/>
        <end position="607"/>
    </location>
</feature>
<keyword evidence="14" id="KW-0206">Cytoskeleton</keyword>
<evidence type="ECO:0000313" key="22">
    <source>
        <dbReference type="Proteomes" id="UP001221898"/>
    </source>
</evidence>
<dbReference type="Gene3D" id="1.20.5.1160">
    <property type="entry name" value="Vasodilator-stimulated phosphoprotein"/>
    <property type="match status" value="1"/>
</dbReference>
<dbReference type="GO" id="GO:0045202">
    <property type="term" value="C:synapse"/>
    <property type="evidence" value="ECO:0007669"/>
    <property type="project" value="UniProtKB-SubCell"/>
</dbReference>
<organism evidence="21 22">
    <name type="scientific">Aldrovandia affinis</name>
    <dbReference type="NCBI Taxonomy" id="143900"/>
    <lineage>
        <taxon>Eukaryota</taxon>
        <taxon>Metazoa</taxon>
        <taxon>Chordata</taxon>
        <taxon>Craniata</taxon>
        <taxon>Vertebrata</taxon>
        <taxon>Euteleostomi</taxon>
        <taxon>Actinopterygii</taxon>
        <taxon>Neopterygii</taxon>
        <taxon>Teleostei</taxon>
        <taxon>Notacanthiformes</taxon>
        <taxon>Halosauridae</taxon>
        <taxon>Aldrovandia</taxon>
    </lineage>
</organism>
<evidence type="ECO:0000256" key="3">
    <source>
        <dbReference type="ARBA" id="ARBA00004486"/>
    </source>
</evidence>
<dbReference type="GO" id="GO:0005856">
    <property type="term" value="C:cytoskeleton"/>
    <property type="evidence" value="ECO:0007669"/>
    <property type="project" value="UniProtKB-SubCell"/>
</dbReference>
<keyword evidence="13" id="KW-0009">Actin-binding</keyword>
<dbReference type="PANTHER" id="PTHR11202">
    <property type="entry name" value="SPROUTY-RELATED, EVH1 DOMAIN-CONTAINING PROTEIN FAMILY MEMBER"/>
    <property type="match status" value="1"/>
</dbReference>
<dbReference type="InterPro" id="IPR014885">
    <property type="entry name" value="VASP_tetra"/>
</dbReference>
<comment type="function">
    <text evidence="17">Ena/VASP proteins are actin-associated proteins involved in a range of processes dependent on cytoskeleton remodeling and cell polarity such as axon guidance and lamellipodial and filopodial dynamics in migrating cells. ENAH induces the formation of F-actin rich outgrowths in fibroblasts. Acts synergistically with BAIAP2-alpha and downstream of NTN1 to promote filipodia formation.</text>
</comment>
<evidence type="ECO:0000256" key="5">
    <source>
        <dbReference type="ARBA" id="ARBA00009785"/>
    </source>
</evidence>
<dbReference type="SUPFAM" id="SSF50729">
    <property type="entry name" value="PH domain-like"/>
    <property type="match status" value="1"/>
</dbReference>
<dbReference type="Gene3D" id="2.30.29.30">
    <property type="entry name" value="Pleckstrin-homology domain (PH domain)/Phosphotyrosine-binding domain (PTB)"/>
    <property type="match status" value="1"/>
</dbReference>
<proteinExistence type="inferred from homology"/>
<dbReference type="EMBL" id="JAINUG010000096">
    <property type="protein sequence ID" value="KAJ8397673.1"/>
    <property type="molecule type" value="Genomic_DNA"/>
</dbReference>
<dbReference type="InterPro" id="IPR038023">
    <property type="entry name" value="VASP_sf"/>
</dbReference>
<evidence type="ECO:0000256" key="13">
    <source>
        <dbReference type="ARBA" id="ARBA00023203"/>
    </source>
</evidence>
<dbReference type="AlphaFoldDB" id="A0AAD7S859"/>
<dbReference type="GO" id="GO:0070358">
    <property type="term" value="P:actin polymerization-dependent cell motility"/>
    <property type="evidence" value="ECO:0007669"/>
    <property type="project" value="TreeGrafter"/>
</dbReference>
<feature type="region of interest" description="Disordered" evidence="19">
    <location>
        <begin position="339"/>
        <end position="471"/>
    </location>
</feature>
<feature type="region of interest" description="Disordered" evidence="19">
    <location>
        <begin position="484"/>
        <end position="612"/>
    </location>
</feature>
<comment type="subcellular location">
    <subcellularLocation>
        <location evidence="2">Cell junction</location>
        <location evidence="2">Focal adhesion</location>
    </subcellularLocation>
    <subcellularLocation>
        <location evidence="3">Cell projection</location>
        <location evidence="3">Filopodium</location>
    </subcellularLocation>
    <subcellularLocation>
        <location evidence="4">Cell projection</location>
        <location evidence="4">Lamellipodium</location>
    </subcellularLocation>
    <subcellularLocation>
        <location evidence="1">Cytoplasm</location>
        <location evidence="1">Cytoskeleton</location>
    </subcellularLocation>
    <subcellularLocation>
        <location evidence="16">Synapse</location>
    </subcellularLocation>
</comment>